<evidence type="ECO:0000313" key="2">
    <source>
        <dbReference type="Proteomes" id="UP000034883"/>
    </source>
</evidence>
<dbReference type="STRING" id="927083.DB32_005130"/>
<protein>
    <submittedName>
        <fullName evidence="1">Uncharacterized protein</fullName>
    </submittedName>
</protein>
<reference evidence="1 2" key="1">
    <citation type="submission" date="2015-03" db="EMBL/GenBank/DDBJ databases">
        <title>Genome assembly of Sandaracinus amylolyticus DSM 53668.</title>
        <authorList>
            <person name="Sharma G."/>
            <person name="Subramanian S."/>
        </authorList>
    </citation>
    <scope>NUCLEOTIDE SEQUENCE [LARGE SCALE GENOMIC DNA]</scope>
    <source>
        <strain evidence="1 2">DSM 53668</strain>
    </source>
</reference>
<accession>A0A0F6W5H5</accession>
<gene>
    <name evidence="1" type="ORF">DB32_005130</name>
</gene>
<sequence>MSEARRLAATLLHDVGKYVARTARNLRDGQMIDGLFASMLLRDVYETYRGARASARFEELARPLAAIAPDARLDDVRTRLRAIDAREADARAGDAAALSAIARDARAIEETLRAIARERTS</sequence>
<dbReference type="EMBL" id="CP011125">
    <property type="protein sequence ID" value="AKF07981.1"/>
    <property type="molecule type" value="Genomic_DNA"/>
</dbReference>
<dbReference type="RefSeq" id="WP_053235174.1">
    <property type="nucleotide sequence ID" value="NZ_CP011125.1"/>
</dbReference>
<dbReference type="AlphaFoldDB" id="A0A0F6W5H5"/>
<name>A0A0F6W5H5_9BACT</name>
<dbReference type="Proteomes" id="UP000034883">
    <property type="component" value="Chromosome"/>
</dbReference>
<proteinExistence type="predicted"/>
<dbReference type="KEGG" id="samy:DB32_005130"/>
<evidence type="ECO:0000313" key="1">
    <source>
        <dbReference type="EMBL" id="AKF07981.1"/>
    </source>
</evidence>
<keyword evidence="2" id="KW-1185">Reference proteome</keyword>
<organism evidence="1 2">
    <name type="scientific">Sandaracinus amylolyticus</name>
    <dbReference type="NCBI Taxonomy" id="927083"/>
    <lineage>
        <taxon>Bacteria</taxon>
        <taxon>Pseudomonadati</taxon>
        <taxon>Myxococcota</taxon>
        <taxon>Polyangia</taxon>
        <taxon>Polyangiales</taxon>
        <taxon>Sandaracinaceae</taxon>
        <taxon>Sandaracinus</taxon>
    </lineage>
</organism>